<feature type="signal peptide" evidence="1">
    <location>
        <begin position="1"/>
        <end position="20"/>
    </location>
</feature>
<organism evidence="2 3">
    <name type="scientific">Bradyrhizobium centrolobii</name>
    <dbReference type="NCBI Taxonomy" id="1505087"/>
    <lineage>
        <taxon>Bacteria</taxon>
        <taxon>Pseudomonadati</taxon>
        <taxon>Pseudomonadota</taxon>
        <taxon>Alphaproteobacteria</taxon>
        <taxon>Hyphomicrobiales</taxon>
        <taxon>Nitrobacteraceae</taxon>
        <taxon>Bradyrhizobium</taxon>
    </lineage>
</organism>
<accession>A0A176Z445</accession>
<feature type="chain" id="PRO_5008055496" evidence="1">
    <location>
        <begin position="21"/>
        <end position="177"/>
    </location>
</feature>
<gene>
    <name evidence="2" type="ORF">AYJ54_42365</name>
</gene>
<protein>
    <submittedName>
        <fullName evidence="2">Uncharacterized protein</fullName>
    </submittedName>
</protein>
<sequence>MLRIPVCLLFLGLGAISAAADDNGLALLDFFEKTCARRPALPTTLQRLAKAAGFESEHGDLTPDMESGDELDLIYFAKLVRGAATFKLDAYFSGSRGAPSVSCTMTTSGVNGQDLAPAIEAAEEVTSPGTEFSKDGVIGKLNWTFGAAGGNDRLEMTFRRDEPRRTYLNLTYQIRKP</sequence>
<keyword evidence="3" id="KW-1185">Reference proteome</keyword>
<evidence type="ECO:0000313" key="2">
    <source>
        <dbReference type="EMBL" id="OAF14213.1"/>
    </source>
</evidence>
<dbReference type="Proteomes" id="UP000076959">
    <property type="component" value="Unassembled WGS sequence"/>
</dbReference>
<dbReference type="AlphaFoldDB" id="A0A176Z445"/>
<reference evidence="2 3" key="1">
    <citation type="submission" date="2016-03" db="EMBL/GenBank/DDBJ databases">
        <title>Draft Genome Sequence of the Strain BR 10245 (Bradyrhizobium sp.) isolated from nodules of Centrolobium paraense.</title>
        <authorList>
            <person name="Simoes-Araujo J.L.Sr."/>
            <person name="Barauna A.C."/>
            <person name="Silva K."/>
            <person name="Zilli J.E."/>
        </authorList>
    </citation>
    <scope>NUCLEOTIDE SEQUENCE [LARGE SCALE GENOMIC DNA]</scope>
    <source>
        <strain evidence="2 3">BR 10245</strain>
    </source>
</reference>
<evidence type="ECO:0000256" key="1">
    <source>
        <dbReference type="SAM" id="SignalP"/>
    </source>
</evidence>
<evidence type="ECO:0000313" key="3">
    <source>
        <dbReference type="Proteomes" id="UP000076959"/>
    </source>
</evidence>
<keyword evidence="1" id="KW-0732">Signal</keyword>
<comment type="caution">
    <text evidence="2">The sequence shown here is derived from an EMBL/GenBank/DDBJ whole genome shotgun (WGS) entry which is preliminary data.</text>
</comment>
<dbReference type="EMBL" id="LUUB01000030">
    <property type="protein sequence ID" value="OAF14213.1"/>
    <property type="molecule type" value="Genomic_DNA"/>
</dbReference>
<name>A0A176Z445_9BRAD</name>
<proteinExistence type="predicted"/>
<dbReference type="RefSeq" id="WP_063697357.1">
    <property type="nucleotide sequence ID" value="NZ_LUUB01000030.1"/>
</dbReference>